<organism evidence="1 2">
    <name type="scientific">Acidihalobacter yilgarnensis</name>
    <dbReference type="NCBI Taxonomy" id="2819280"/>
    <lineage>
        <taxon>Bacteria</taxon>
        <taxon>Pseudomonadati</taxon>
        <taxon>Pseudomonadota</taxon>
        <taxon>Gammaproteobacteria</taxon>
        <taxon>Chromatiales</taxon>
        <taxon>Ectothiorhodospiraceae</taxon>
        <taxon>Acidihalobacter</taxon>
    </lineage>
</organism>
<proteinExistence type="predicted"/>
<dbReference type="SUPFAM" id="SSF51556">
    <property type="entry name" value="Metallo-dependent hydrolases"/>
    <property type="match status" value="1"/>
</dbReference>
<dbReference type="AlphaFoldDB" id="A0A1D8ILE4"/>
<sequence length="114" mass="12354">MPEMFGDQVHFREPGMPDKAGISSFMDMPNTRLLALNIDALEAKYARAAECLVANFAFFLGASNDNLDDIRRLPVGAACGIKVFMGASTGNMLLDSTDVLERIFAEAPALIANR</sequence>
<name>A0A1D8ILE4_9GAMM</name>
<dbReference type="InterPro" id="IPR032466">
    <property type="entry name" value="Metal_Hydrolase"/>
</dbReference>
<keyword evidence="2" id="KW-1185">Reference proteome</keyword>
<reference evidence="2" key="1">
    <citation type="submission" date="2016-09" db="EMBL/GenBank/DDBJ databases">
        <title>Acidihalobacter prosperus F5.</title>
        <authorList>
            <person name="Khaleque H.N."/>
            <person name="Ramsay J.P."/>
            <person name="Kaksonen A.H."/>
            <person name="Boxall N.J."/>
            <person name="Watkin E.L.J."/>
        </authorList>
    </citation>
    <scope>NUCLEOTIDE SEQUENCE [LARGE SCALE GENOMIC DNA]</scope>
    <source>
        <strain evidence="2">F5</strain>
    </source>
</reference>
<evidence type="ECO:0008006" key="3">
    <source>
        <dbReference type="Google" id="ProtNLM"/>
    </source>
</evidence>
<evidence type="ECO:0000313" key="1">
    <source>
        <dbReference type="EMBL" id="AOU97265.1"/>
    </source>
</evidence>
<dbReference type="EMBL" id="CP017415">
    <property type="protein sequence ID" value="AOU97265.1"/>
    <property type="molecule type" value="Genomic_DNA"/>
</dbReference>
<dbReference type="Proteomes" id="UP000095401">
    <property type="component" value="Chromosome"/>
</dbReference>
<dbReference type="KEGG" id="aprs:BI364_03965"/>
<protein>
    <recommendedName>
        <fullName evidence="3">Dihydroorotase</fullName>
    </recommendedName>
</protein>
<gene>
    <name evidence="1" type="ORF">BI364_03965</name>
</gene>
<evidence type="ECO:0000313" key="2">
    <source>
        <dbReference type="Proteomes" id="UP000095401"/>
    </source>
</evidence>
<accession>A0A1D8ILE4</accession>
<dbReference type="RefSeq" id="WP_070077653.1">
    <property type="nucleotide sequence ID" value="NZ_CP017415.1"/>
</dbReference>
<dbReference type="Gene3D" id="3.20.20.140">
    <property type="entry name" value="Metal-dependent hydrolases"/>
    <property type="match status" value="1"/>
</dbReference>